<accession>A0ABR1BV87</accession>
<sequence>MLILLLIVWVSSATAYKSTTYSPTGGGVYLTSQQPHDGKGHLLSATKKKVVHDDWVLENSLLQSDWHIEEDPDVET</sequence>
<protein>
    <submittedName>
        <fullName evidence="2">Uncharacterized protein</fullName>
    </submittedName>
</protein>
<keyword evidence="3" id="KW-1185">Reference proteome</keyword>
<dbReference type="Proteomes" id="UP001303046">
    <property type="component" value="Unassembled WGS sequence"/>
</dbReference>
<feature type="chain" id="PRO_5046778817" evidence="1">
    <location>
        <begin position="16"/>
        <end position="76"/>
    </location>
</feature>
<feature type="signal peptide" evidence="1">
    <location>
        <begin position="1"/>
        <end position="15"/>
    </location>
</feature>
<name>A0ABR1BV87_NECAM</name>
<dbReference type="EMBL" id="JAVFWL010000001">
    <property type="protein sequence ID" value="KAK6730294.1"/>
    <property type="molecule type" value="Genomic_DNA"/>
</dbReference>
<comment type="caution">
    <text evidence="2">The sequence shown here is derived from an EMBL/GenBank/DDBJ whole genome shotgun (WGS) entry which is preliminary data.</text>
</comment>
<keyword evidence="1" id="KW-0732">Signal</keyword>
<proteinExistence type="predicted"/>
<gene>
    <name evidence="2" type="primary">Necator_chrI.g3142</name>
    <name evidence="2" type="ORF">RB195_007013</name>
</gene>
<organism evidence="2 3">
    <name type="scientific">Necator americanus</name>
    <name type="common">Human hookworm</name>
    <dbReference type="NCBI Taxonomy" id="51031"/>
    <lineage>
        <taxon>Eukaryota</taxon>
        <taxon>Metazoa</taxon>
        <taxon>Ecdysozoa</taxon>
        <taxon>Nematoda</taxon>
        <taxon>Chromadorea</taxon>
        <taxon>Rhabditida</taxon>
        <taxon>Rhabditina</taxon>
        <taxon>Rhabditomorpha</taxon>
        <taxon>Strongyloidea</taxon>
        <taxon>Ancylostomatidae</taxon>
        <taxon>Bunostominae</taxon>
        <taxon>Necator</taxon>
    </lineage>
</organism>
<reference evidence="2 3" key="1">
    <citation type="submission" date="2023-08" db="EMBL/GenBank/DDBJ databases">
        <title>A Necator americanus chromosomal reference genome.</title>
        <authorList>
            <person name="Ilik V."/>
            <person name="Petrzelkova K.J."/>
            <person name="Pardy F."/>
            <person name="Fuh T."/>
            <person name="Niatou-Singa F.S."/>
            <person name="Gouil Q."/>
            <person name="Baker L."/>
            <person name="Ritchie M.E."/>
            <person name="Jex A.R."/>
            <person name="Gazzola D."/>
            <person name="Li H."/>
            <person name="Toshio Fujiwara R."/>
            <person name="Zhan B."/>
            <person name="Aroian R.V."/>
            <person name="Pafco B."/>
            <person name="Schwarz E.M."/>
        </authorList>
    </citation>
    <scope>NUCLEOTIDE SEQUENCE [LARGE SCALE GENOMIC DNA]</scope>
    <source>
        <strain evidence="2 3">Aroian</strain>
        <tissue evidence="2">Whole animal</tissue>
    </source>
</reference>
<evidence type="ECO:0000313" key="3">
    <source>
        <dbReference type="Proteomes" id="UP001303046"/>
    </source>
</evidence>
<evidence type="ECO:0000256" key="1">
    <source>
        <dbReference type="SAM" id="SignalP"/>
    </source>
</evidence>
<evidence type="ECO:0000313" key="2">
    <source>
        <dbReference type="EMBL" id="KAK6730294.1"/>
    </source>
</evidence>